<dbReference type="GeneID" id="39985615"/>
<feature type="signal peptide" evidence="2">
    <location>
        <begin position="1"/>
        <end position="28"/>
    </location>
</feature>
<dbReference type="EMBL" id="NBCO01000015">
    <property type="protein sequence ID" value="ORC88752.1"/>
    <property type="molecule type" value="Genomic_DNA"/>
</dbReference>
<evidence type="ECO:0008006" key="5">
    <source>
        <dbReference type="Google" id="ProtNLM"/>
    </source>
</evidence>
<gene>
    <name evidence="3" type="ORF">TM35_000151830</name>
</gene>
<organism evidence="3 4">
    <name type="scientific">Trypanosoma theileri</name>
    <dbReference type="NCBI Taxonomy" id="67003"/>
    <lineage>
        <taxon>Eukaryota</taxon>
        <taxon>Discoba</taxon>
        <taxon>Euglenozoa</taxon>
        <taxon>Kinetoplastea</taxon>
        <taxon>Metakinetoplastina</taxon>
        <taxon>Trypanosomatida</taxon>
        <taxon>Trypanosomatidae</taxon>
        <taxon>Trypanosoma</taxon>
    </lineage>
</organism>
<feature type="region of interest" description="Disordered" evidence="1">
    <location>
        <begin position="59"/>
        <end position="160"/>
    </location>
</feature>
<accession>A0A1X0NVQ4</accession>
<dbReference type="AlphaFoldDB" id="A0A1X0NVQ4"/>
<reference evidence="3 4" key="1">
    <citation type="submission" date="2017-03" db="EMBL/GenBank/DDBJ databases">
        <title>An alternative strategy for trypanosome survival in the mammalian bloodstream revealed through genome and transcriptome analysis of the ubiquitous bovine parasite Trypanosoma (Megatrypanum) theileri.</title>
        <authorList>
            <person name="Kelly S."/>
            <person name="Ivens A."/>
            <person name="Mott A."/>
            <person name="O'Neill E."/>
            <person name="Emms D."/>
            <person name="Macleod O."/>
            <person name="Voorheis P."/>
            <person name="Matthews J."/>
            <person name="Matthews K."/>
            <person name="Carrington M."/>
        </authorList>
    </citation>
    <scope>NUCLEOTIDE SEQUENCE [LARGE SCALE GENOMIC DNA]</scope>
    <source>
        <strain evidence="3">Edinburgh</strain>
    </source>
</reference>
<evidence type="ECO:0000256" key="1">
    <source>
        <dbReference type="SAM" id="MobiDB-lite"/>
    </source>
</evidence>
<feature type="chain" id="PRO_5011964547" description="Mucin TcMUCII" evidence="2">
    <location>
        <begin position="29"/>
        <end position="160"/>
    </location>
</feature>
<evidence type="ECO:0000256" key="2">
    <source>
        <dbReference type="SAM" id="SignalP"/>
    </source>
</evidence>
<name>A0A1X0NVQ4_9TRYP</name>
<feature type="compositionally biased region" description="Basic and acidic residues" evidence="1">
    <location>
        <begin position="97"/>
        <end position="117"/>
    </location>
</feature>
<dbReference type="VEuPathDB" id="TriTrypDB:TM35_000151830"/>
<evidence type="ECO:0000313" key="3">
    <source>
        <dbReference type="EMBL" id="ORC88752.1"/>
    </source>
</evidence>
<feature type="compositionally biased region" description="Basic and acidic residues" evidence="1">
    <location>
        <begin position="150"/>
        <end position="160"/>
    </location>
</feature>
<keyword evidence="4" id="KW-1185">Reference proteome</keyword>
<dbReference type="Proteomes" id="UP000192257">
    <property type="component" value="Unassembled WGS sequence"/>
</dbReference>
<protein>
    <recommendedName>
        <fullName evidence="5">Mucin TcMUCII</fullName>
    </recommendedName>
</protein>
<dbReference type="RefSeq" id="XP_028882818.1">
    <property type="nucleotide sequence ID" value="XM_029025835.1"/>
</dbReference>
<comment type="caution">
    <text evidence="3">The sequence shown here is derived from an EMBL/GenBank/DDBJ whole genome shotgun (WGS) entry which is preliminary data.</text>
</comment>
<keyword evidence="2" id="KW-0732">Signal</keyword>
<feature type="compositionally biased region" description="Polar residues" evidence="1">
    <location>
        <begin position="118"/>
        <end position="148"/>
    </location>
</feature>
<proteinExistence type="predicted"/>
<feature type="non-terminal residue" evidence="3">
    <location>
        <position position="160"/>
    </location>
</feature>
<feature type="compositionally biased region" description="Polar residues" evidence="1">
    <location>
        <begin position="87"/>
        <end position="96"/>
    </location>
</feature>
<sequence length="160" mass="16866">MTKAVMVRCYLLCLLTLSLCCASGLVWADSPKASESSNCVTFVGVPPFIVKTVPCDEARNAPTAAEPTQPAPGKPGPDSRGDPSGREVNQVTTNSHQEQEVSRGDKEELTVDSENKGRSGSQAGQQTLEADGTPSGTRGHNNHVSSPESAKGRDIQVTEE</sequence>
<evidence type="ECO:0000313" key="4">
    <source>
        <dbReference type="Proteomes" id="UP000192257"/>
    </source>
</evidence>